<dbReference type="AlphaFoldDB" id="A0A2S7SZC7"/>
<gene>
    <name evidence="1" type="ORF">CJD36_000665</name>
</gene>
<proteinExistence type="predicted"/>
<reference evidence="1 2" key="1">
    <citation type="submission" date="2018-01" db="EMBL/GenBank/DDBJ databases">
        <title>A novel member of the phylum Bacteroidetes isolated from glacier ice.</title>
        <authorList>
            <person name="Liu Q."/>
            <person name="Xin Y.-H."/>
        </authorList>
    </citation>
    <scope>NUCLEOTIDE SEQUENCE [LARGE SCALE GENOMIC DNA]</scope>
    <source>
        <strain evidence="1 2">RB1R16</strain>
    </source>
</reference>
<name>A0A2S7SZC7_9BACT</name>
<comment type="caution">
    <text evidence="1">The sequence shown here is derived from an EMBL/GenBank/DDBJ whole genome shotgun (WGS) entry which is preliminary data.</text>
</comment>
<accession>A0A2S7SZC7</accession>
<evidence type="ECO:0000313" key="2">
    <source>
        <dbReference type="Proteomes" id="UP000239872"/>
    </source>
</evidence>
<dbReference type="OrthoDB" id="9794546at2"/>
<dbReference type="Proteomes" id="UP000239872">
    <property type="component" value="Unassembled WGS sequence"/>
</dbReference>
<sequence length="476" mass="55484">MNKSVNSFRHIPQLVPFLQSLRRIDPGNNEYNALVVDIERSFLTSDGVHGQIEPKLIWYKEIDNFSIDTFRNVIKKTFGGVNHKYSDDLADSFLLLYTYFRNDSEVIPVVEEIFSSIQTISLSQYYLLPANITDGFKGFQFGDFTFGELDEKKFEYRCKRATSDYFDRYQNKLKNRICIDRAFHNVNIIAWHSLADKYSMHDAGFSAALLIYFEKLSEIMFQDFWISFTEQQSLQIAFGIPYIDVERFSRLVNAEKVSIYSKISAFNRMVGYVVPTLQASFNVSVPYLLNDKIQEVNLALKNEFGFIDFADSEFHKTIQSFTRFNAKAYIHFYDNRINEAFLHFVIALDLLLGDKGESTQTVSNRTAILTYLTFNVSFQDQKKTIQKIYDARSKYVHNGEDVNILLLKSLMEVCRIILDILFYMQSQPDNEKAIFHKWIKKLDYVVASYDAGIIISNDELKEIGIYKKERPIINEI</sequence>
<keyword evidence="2" id="KW-1185">Reference proteome</keyword>
<evidence type="ECO:0000313" key="1">
    <source>
        <dbReference type="EMBL" id="PQJ12303.1"/>
    </source>
</evidence>
<organism evidence="1 2">
    <name type="scientific">Flavipsychrobacter stenotrophus</name>
    <dbReference type="NCBI Taxonomy" id="2077091"/>
    <lineage>
        <taxon>Bacteria</taxon>
        <taxon>Pseudomonadati</taxon>
        <taxon>Bacteroidota</taxon>
        <taxon>Chitinophagia</taxon>
        <taxon>Chitinophagales</taxon>
        <taxon>Chitinophagaceae</taxon>
        <taxon>Flavipsychrobacter</taxon>
    </lineage>
</organism>
<protein>
    <submittedName>
        <fullName evidence="1">Uncharacterized protein</fullName>
    </submittedName>
</protein>
<dbReference type="EMBL" id="PPSL01000001">
    <property type="protein sequence ID" value="PQJ12303.1"/>
    <property type="molecule type" value="Genomic_DNA"/>
</dbReference>
<dbReference type="RefSeq" id="WP_105037187.1">
    <property type="nucleotide sequence ID" value="NZ_PPSL01000001.1"/>
</dbReference>